<reference evidence="4" key="1">
    <citation type="submission" date="2020-07" db="EMBL/GenBank/DDBJ databases">
        <title>Multicomponent nature underlies the extraordinary mechanical properties of spider dragline silk.</title>
        <authorList>
            <person name="Kono N."/>
            <person name="Nakamura H."/>
            <person name="Mori M."/>
            <person name="Yoshida Y."/>
            <person name="Ohtoshi R."/>
            <person name="Malay A.D."/>
            <person name="Moran D.A.P."/>
            <person name="Tomita M."/>
            <person name="Numata K."/>
            <person name="Arakawa K."/>
        </authorList>
    </citation>
    <scope>NUCLEOTIDE SEQUENCE</scope>
</reference>
<evidence type="ECO:0000313" key="5">
    <source>
        <dbReference type="Proteomes" id="UP000887116"/>
    </source>
</evidence>
<dbReference type="Pfam" id="PF07525">
    <property type="entry name" value="SOCS_box"/>
    <property type="match status" value="1"/>
</dbReference>
<keyword evidence="5" id="KW-1185">Reference proteome</keyword>
<dbReference type="SMART" id="SM00969">
    <property type="entry name" value="SOCS_box"/>
    <property type="match status" value="1"/>
</dbReference>
<sequence length="139" mass="16146">IPSDGLFIESSGRSNHRFFLILLTYYALCNFYYDNNNESLPALKMLWRSISDAFITSDEMTNSLFKFSSNPNFMNGEPLMICNMVNLIYPTTVSRPRLLQHLCRCSIRQRLAENYQLPDGIQKLGLPTLLKNYVDLEYD</sequence>
<dbReference type="AlphaFoldDB" id="A0A8X6F2Q0"/>
<proteinExistence type="predicted"/>
<dbReference type="InterPro" id="IPR039147">
    <property type="entry name" value="ASB17"/>
</dbReference>
<keyword evidence="1" id="KW-0833">Ubl conjugation pathway</keyword>
<dbReference type="CDD" id="cd03587">
    <property type="entry name" value="SOCS"/>
    <property type="match status" value="1"/>
</dbReference>
<dbReference type="Proteomes" id="UP000887116">
    <property type="component" value="Unassembled WGS sequence"/>
</dbReference>
<dbReference type="PANTHER" id="PTHR20966">
    <property type="entry name" value="ANKYRIN REPEAT AND SOCS BOX PROTEIN 17"/>
    <property type="match status" value="1"/>
</dbReference>
<accession>A0A8X6F2Q0</accession>
<evidence type="ECO:0000256" key="2">
    <source>
        <dbReference type="ARBA" id="ARBA00023043"/>
    </source>
</evidence>
<dbReference type="InterPro" id="IPR001496">
    <property type="entry name" value="SOCS_box"/>
</dbReference>
<dbReference type="Gene3D" id="1.10.750.20">
    <property type="entry name" value="SOCS box"/>
    <property type="match status" value="1"/>
</dbReference>
<organism evidence="4 5">
    <name type="scientific">Trichonephila clavata</name>
    <name type="common">Joro spider</name>
    <name type="synonym">Nephila clavata</name>
    <dbReference type="NCBI Taxonomy" id="2740835"/>
    <lineage>
        <taxon>Eukaryota</taxon>
        <taxon>Metazoa</taxon>
        <taxon>Ecdysozoa</taxon>
        <taxon>Arthropoda</taxon>
        <taxon>Chelicerata</taxon>
        <taxon>Arachnida</taxon>
        <taxon>Araneae</taxon>
        <taxon>Araneomorphae</taxon>
        <taxon>Entelegynae</taxon>
        <taxon>Araneoidea</taxon>
        <taxon>Nephilidae</taxon>
        <taxon>Trichonephila</taxon>
    </lineage>
</organism>
<feature type="non-terminal residue" evidence="4">
    <location>
        <position position="1"/>
    </location>
</feature>
<dbReference type="InterPro" id="IPR036036">
    <property type="entry name" value="SOCS_box-like_dom_sf"/>
</dbReference>
<dbReference type="OrthoDB" id="6434066at2759"/>
<name>A0A8X6F2Q0_TRICU</name>
<dbReference type="PROSITE" id="PS50225">
    <property type="entry name" value="SOCS"/>
    <property type="match status" value="1"/>
</dbReference>
<keyword evidence="2" id="KW-0040">ANK repeat</keyword>
<dbReference type="GO" id="GO:0035556">
    <property type="term" value="P:intracellular signal transduction"/>
    <property type="evidence" value="ECO:0007669"/>
    <property type="project" value="InterPro"/>
</dbReference>
<evidence type="ECO:0000259" key="3">
    <source>
        <dbReference type="PROSITE" id="PS50225"/>
    </source>
</evidence>
<dbReference type="FunFam" id="1.10.750.20:FF:000001">
    <property type="entry name" value="Ankyrin repeat and SOCS box containing 1"/>
    <property type="match status" value="1"/>
</dbReference>
<gene>
    <name evidence="4" type="primary">AVEN_155856_1</name>
    <name evidence="4" type="ORF">TNCT_62041</name>
</gene>
<protein>
    <submittedName>
        <fullName evidence="4">SOCS box domain-containing protein</fullName>
    </submittedName>
</protein>
<dbReference type="PANTHER" id="PTHR20966:SF2">
    <property type="entry name" value="ANKYRIN REPEAT AND SOCS BOX PROTEIN 17"/>
    <property type="match status" value="1"/>
</dbReference>
<comment type="caution">
    <text evidence="4">The sequence shown here is derived from an EMBL/GenBank/DDBJ whole genome shotgun (WGS) entry which is preliminary data.</text>
</comment>
<evidence type="ECO:0000313" key="4">
    <source>
        <dbReference type="EMBL" id="GFQ69475.1"/>
    </source>
</evidence>
<dbReference type="EMBL" id="BMAO01020734">
    <property type="protein sequence ID" value="GFQ69475.1"/>
    <property type="molecule type" value="Genomic_DNA"/>
</dbReference>
<feature type="domain" description="SOCS box" evidence="3">
    <location>
        <begin position="86"/>
        <end position="135"/>
    </location>
</feature>
<evidence type="ECO:0000256" key="1">
    <source>
        <dbReference type="ARBA" id="ARBA00022786"/>
    </source>
</evidence>
<dbReference type="SUPFAM" id="SSF158235">
    <property type="entry name" value="SOCS box-like"/>
    <property type="match status" value="1"/>
</dbReference>